<reference evidence="2" key="2">
    <citation type="journal article" date="2021" name="Syst. Appl. Microbiol.">
        <title>Roseomonas hellenica sp. nov., isolated from roots of wild-growing Alkanna tinctoria.</title>
        <authorList>
            <person name="Rat A."/>
            <person name="Naranjo H.D."/>
            <person name="Lebbe L."/>
            <person name="Cnockaert M."/>
            <person name="Krigas N."/>
            <person name="Grigoriadou K."/>
            <person name="Maloupa E."/>
            <person name="Willems A."/>
        </authorList>
    </citation>
    <scope>NUCLEOTIDE SEQUENCE</scope>
    <source>
        <strain evidence="2">LMG 28251</strain>
    </source>
</reference>
<keyword evidence="3" id="KW-1185">Reference proteome</keyword>
<evidence type="ECO:0000256" key="1">
    <source>
        <dbReference type="SAM" id="SignalP"/>
    </source>
</evidence>
<feature type="signal peptide" evidence="1">
    <location>
        <begin position="1"/>
        <end position="20"/>
    </location>
</feature>
<dbReference type="Proteomes" id="UP001196068">
    <property type="component" value="Unassembled WGS sequence"/>
</dbReference>
<comment type="caution">
    <text evidence="2">The sequence shown here is derived from an EMBL/GenBank/DDBJ whole genome shotgun (WGS) entry which is preliminary data.</text>
</comment>
<keyword evidence="1" id="KW-0732">Signal</keyword>
<protein>
    <recommendedName>
        <fullName evidence="4">Porin</fullName>
    </recommendedName>
</protein>
<name>A0AAF1K490_9PROT</name>
<accession>A0AAF1K490</accession>
<evidence type="ECO:0008006" key="4">
    <source>
        <dbReference type="Google" id="ProtNLM"/>
    </source>
</evidence>
<evidence type="ECO:0000313" key="2">
    <source>
        <dbReference type="EMBL" id="MBR0655550.1"/>
    </source>
</evidence>
<dbReference type="AlphaFoldDB" id="A0AAF1K490"/>
<organism evidence="2 3">
    <name type="scientific">Plastoroseomonas arctica</name>
    <dbReference type="NCBI Taxonomy" id="1509237"/>
    <lineage>
        <taxon>Bacteria</taxon>
        <taxon>Pseudomonadati</taxon>
        <taxon>Pseudomonadota</taxon>
        <taxon>Alphaproteobacteria</taxon>
        <taxon>Acetobacterales</taxon>
        <taxon>Acetobacteraceae</taxon>
        <taxon>Plastoroseomonas</taxon>
    </lineage>
</organism>
<proteinExistence type="predicted"/>
<feature type="chain" id="PRO_5042231332" description="Porin" evidence="1">
    <location>
        <begin position="21"/>
        <end position="253"/>
    </location>
</feature>
<dbReference type="EMBL" id="JAAEDH010000010">
    <property type="protein sequence ID" value="MBR0655550.1"/>
    <property type="molecule type" value="Genomic_DNA"/>
</dbReference>
<sequence>MTCLRLALAALLLHAGVALAQTPEFPRFEGEIDLGAYMLNTRPARGSGQRGTNAFLFGEIGGALHLDPRLSFHATLHIEPLGRAEPQGGTIGLRREGAYLEALNAEFRPVEGLTLVLGKYVVPFGRGHGDFPGVVALFRAHETYLFNEALGVMARATLPLDAEHGEHVITAAAFTRDRSAFSTLLVGNRRRCCSSNYDRYARNTAADGGPGNTGRLDNYALALDGERIALLPGFTYHAALLSRGQGQDGTARE</sequence>
<evidence type="ECO:0000313" key="3">
    <source>
        <dbReference type="Proteomes" id="UP001196068"/>
    </source>
</evidence>
<gene>
    <name evidence="2" type="ORF">GXW79_10705</name>
</gene>
<dbReference type="RefSeq" id="WP_211874382.1">
    <property type="nucleotide sequence ID" value="NZ_JAAEDH010000010.1"/>
</dbReference>
<reference evidence="2" key="1">
    <citation type="submission" date="2020-01" db="EMBL/GenBank/DDBJ databases">
        <authorList>
            <person name="Rat A."/>
        </authorList>
    </citation>
    <scope>NUCLEOTIDE SEQUENCE</scope>
    <source>
        <strain evidence="2">LMG 28251</strain>
    </source>
</reference>